<dbReference type="PANTHER" id="PTHR34319">
    <property type="entry name" value="MAJOR EXPORTED PROTEIN"/>
    <property type="match status" value="1"/>
</dbReference>
<keyword evidence="2" id="KW-1185">Reference proteome</keyword>
<protein>
    <submittedName>
        <fullName evidence="1">Major exported protein</fullName>
    </submittedName>
</protein>
<name>A0A6J5E6D5_9BURK</name>
<gene>
    <name evidence="1" type="primary">hcpA_3</name>
    <name evidence="1" type="ORF">LMG29542_04229</name>
</gene>
<sequence length="163" mass="18622">MGTPLHLWLTDDGDTSIRGGSEVVGREGSIEVLSVTHGLDAPVDHHTGKLITTHSHRPLMFEKEIDRSSPLLYQAIVRGDTLRHAVLRWYRTTEAGIEENYFTMSMKNVKIASISPKLMNIKEHQYAHRNHFEIVELRYGEITWNYHDGNLLFADAWRTARAG</sequence>
<dbReference type="EMBL" id="CADIKH010000019">
    <property type="protein sequence ID" value="CAB3762069.1"/>
    <property type="molecule type" value="Genomic_DNA"/>
</dbReference>
<evidence type="ECO:0000313" key="1">
    <source>
        <dbReference type="EMBL" id="CAB3762069.1"/>
    </source>
</evidence>
<organism evidence="1 2">
    <name type="scientific">Paraburkholderia humisilvae</name>
    <dbReference type="NCBI Taxonomy" id="627669"/>
    <lineage>
        <taxon>Bacteria</taxon>
        <taxon>Pseudomonadati</taxon>
        <taxon>Pseudomonadota</taxon>
        <taxon>Betaproteobacteria</taxon>
        <taxon>Burkholderiales</taxon>
        <taxon>Burkholderiaceae</taxon>
        <taxon>Paraburkholderia</taxon>
    </lineage>
</organism>
<dbReference type="AlphaFoldDB" id="A0A6J5E6D5"/>
<dbReference type="NCBIfam" id="TIGR03344">
    <property type="entry name" value="VI_effect_Hcp1"/>
    <property type="match status" value="1"/>
</dbReference>
<dbReference type="InterPro" id="IPR052947">
    <property type="entry name" value="T6SS_Hcp1_domain"/>
</dbReference>
<accession>A0A6J5E6D5</accession>
<dbReference type="PANTHER" id="PTHR34319:SF6">
    <property type="entry name" value="MAJOR EXPORTED PROTEIN"/>
    <property type="match status" value="1"/>
</dbReference>
<dbReference type="RefSeq" id="WP_175228392.1">
    <property type="nucleotide sequence ID" value="NZ_CADIKH010000019.1"/>
</dbReference>
<evidence type="ECO:0000313" key="2">
    <source>
        <dbReference type="Proteomes" id="UP000494363"/>
    </source>
</evidence>
<dbReference type="InterPro" id="IPR036624">
    <property type="entry name" value="Hcp1-lik_sf"/>
</dbReference>
<dbReference type="Proteomes" id="UP000494363">
    <property type="component" value="Unassembled WGS sequence"/>
</dbReference>
<dbReference type="Pfam" id="PF05638">
    <property type="entry name" value="T6SS_HCP"/>
    <property type="match status" value="1"/>
</dbReference>
<dbReference type="SUPFAM" id="SSF141452">
    <property type="entry name" value="Hcp1-like"/>
    <property type="match status" value="1"/>
</dbReference>
<dbReference type="InterPro" id="IPR008514">
    <property type="entry name" value="T6SS_Hcp"/>
</dbReference>
<proteinExistence type="predicted"/>
<reference evidence="1 2" key="1">
    <citation type="submission" date="2020-04" db="EMBL/GenBank/DDBJ databases">
        <authorList>
            <person name="De Canck E."/>
        </authorList>
    </citation>
    <scope>NUCLEOTIDE SEQUENCE [LARGE SCALE GENOMIC DNA]</scope>
    <source>
        <strain evidence="1 2">LMG 29542</strain>
    </source>
</reference>
<dbReference type="Gene3D" id="2.30.110.20">
    <property type="entry name" value="Hcp1-like"/>
    <property type="match status" value="1"/>
</dbReference>